<dbReference type="GO" id="GO:0071555">
    <property type="term" value="P:cell wall organization"/>
    <property type="evidence" value="ECO:0007669"/>
    <property type="project" value="UniProtKB-KW"/>
</dbReference>
<dbReference type="SUPFAM" id="SSF63418">
    <property type="entry name" value="MurE/MurF N-terminal domain"/>
    <property type="match status" value="1"/>
</dbReference>
<dbReference type="EMBL" id="FQXP01000003">
    <property type="protein sequence ID" value="SHH53869.1"/>
    <property type="molecule type" value="Genomic_DNA"/>
</dbReference>
<feature type="domain" description="Mur ligase central" evidence="12">
    <location>
        <begin position="109"/>
        <end position="307"/>
    </location>
</feature>
<comment type="subcellular location">
    <subcellularLocation>
        <location evidence="8 9">Cytoplasm</location>
    </subcellularLocation>
</comment>
<dbReference type="SUPFAM" id="SSF53623">
    <property type="entry name" value="MurD-like peptide ligases, catalytic domain"/>
    <property type="match status" value="1"/>
</dbReference>
<feature type="binding site" evidence="8">
    <location>
        <begin position="156"/>
        <end position="157"/>
    </location>
    <ligand>
        <name>UDP-N-acetyl-alpha-D-muramoyl-L-alanyl-D-glutamate</name>
        <dbReference type="ChEBI" id="CHEBI:83900"/>
    </ligand>
</feature>
<dbReference type="Gene3D" id="3.90.190.20">
    <property type="entry name" value="Mur ligase, C-terminal domain"/>
    <property type="match status" value="1"/>
</dbReference>
<dbReference type="SUPFAM" id="SSF53244">
    <property type="entry name" value="MurD-like peptide ligases, peptide-binding domain"/>
    <property type="match status" value="1"/>
</dbReference>
<feature type="domain" description="Mur ligase C-terminal" evidence="11">
    <location>
        <begin position="331"/>
        <end position="458"/>
    </location>
</feature>
<dbReference type="InterPro" id="IPR036615">
    <property type="entry name" value="Mur_ligase_C_dom_sf"/>
</dbReference>
<dbReference type="GO" id="GO:0008360">
    <property type="term" value="P:regulation of cell shape"/>
    <property type="evidence" value="ECO:0007669"/>
    <property type="project" value="UniProtKB-KW"/>
</dbReference>
<evidence type="ECO:0000256" key="8">
    <source>
        <dbReference type="HAMAP-Rule" id="MF_00208"/>
    </source>
</evidence>
<dbReference type="Pfam" id="PF02875">
    <property type="entry name" value="Mur_ligase_C"/>
    <property type="match status" value="1"/>
</dbReference>
<keyword evidence="5 8" id="KW-0573">Peptidoglycan synthesis</keyword>
<comment type="caution">
    <text evidence="8">Lacks conserved residue(s) required for the propagation of feature annotation.</text>
</comment>
<keyword evidence="7 8" id="KW-0961">Cell wall biogenesis/degradation</keyword>
<dbReference type="Proteomes" id="UP000184526">
    <property type="component" value="Unassembled WGS sequence"/>
</dbReference>
<comment type="similarity">
    <text evidence="2 8">Belongs to the MurCDEF family. MurE subfamily.</text>
</comment>
<keyword evidence="8" id="KW-0963">Cytoplasm</keyword>
<evidence type="ECO:0000259" key="11">
    <source>
        <dbReference type="Pfam" id="PF02875"/>
    </source>
</evidence>
<evidence type="ECO:0000256" key="3">
    <source>
        <dbReference type="ARBA" id="ARBA00022618"/>
    </source>
</evidence>
<keyword evidence="8" id="KW-0067">ATP-binding</keyword>
<evidence type="ECO:0000313" key="14">
    <source>
        <dbReference type="Proteomes" id="UP000184526"/>
    </source>
</evidence>
<dbReference type="EC" id="6.3.2.13" evidence="8"/>
<keyword evidence="8" id="KW-0460">Magnesium</keyword>
<dbReference type="PANTHER" id="PTHR23135">
    <property type="entry name" value="MUR LIGASE FAMILY MEMBER"/>
    <property type="match status" value="1"/>
</dbReference>
<keyword evidence="8 13" id="KW-0436">Ligase</keyword>
<dbReference type="NCBIfam" id="TIGR01085">
    <property type="entry name" value="murE"/>
    <property type="match status" value="1"/>
</dbReference>
<evidence type="ECO:0000259" key="12">
    <source>
        <dbReference type="Pfam" id="PF08245"/>
    </source>
</evidence>
<comment type="catalytic activity">
    <reaction evidence="8">
        <text>UDP-N-acetyl-alpha-D-muramoyl-L-alanyl-D-glutamate + meso-2,6-diaminopimelate + ATP = UDP-N-acetyl-alpha-D-muramoyl-L-alanyl-gamma-D-glutamyl-meso-2,6-diaminopimelate + ADP + phosphate + H(+)</text>
        <dbReference type="Rhea" id="RHEA:23676"/>
        <dbReference type="ChEBI" id="CHEBI:15378"/>
        <dbReference type="ChEBI" id="CHEBI:30616"/>
        <dbReference type="ChEBI" id="CHEBI:43474"/>
        <dbReference type="ChEBI" id="CHEBI:57791"/>
        <dbReference type="ChEBI" id="CHEBI:83900"/>
        <dbReference type="ChEBI" id="CHEBI:83905"/>
        <dbReference type="ChEBI" id="CHEBI:456216"/>
        <dbReference type="EC" id="6.3.2.13"/>
    </reaction>
</comment>
<keyword evidence="3 8" id="KW-0132">Cell division</keyword>
<comment type="cofactor">
    <cofactor evidence="8">
        <name>Mg(2+)</name>
        <dbReference type="ChEBI" id="CHEBI:18420"/>
    </cofactor>
</comment>
<protein>
    <recommendedName>
        <fullName evidence="8">UDP-N-acetylmuramoyl-L-alanyl-D-glutamate--2,6-diaminopimelate ligase</fullName>
        <ecNumber evidence="8">6.3.2.13</ecNumber>
    </recommendedName>
    <alternativeName>
        <fullName evidence="8">Meso-A2pm-adding enzyme</fullName>
    </alternativeName>
    <alternativeName>
        <fullName evidence="8">Meso-diaminopimelate-adding enzyme</fullName>
    </alternativeName>
    <alternativeName>
        <fullName evidence="8">UDP-MurNAc-L-Ala-D-Glu:meso-diaminopimelate ligase</fullName>
    </alternativeName>
    <alternativeName>
        <fullName evidence="8">UDP-MurNAc-tripeptide synthetase</fullName>
    </alternativeName>
    <alternativeName>
        <fullName evidence="8">UDP-N-acetylmuramyl-tripeptide synthetase</fullName>
    </alternativeName>
</protein>
<dbReference type="NCBIfam" id="NF001124">
    <property type="entry name" value="PRK00139.1-2"/>
    <property type="match status" value="1"/>
</dbReference>
<dbReference type="Pfam" id="PF01225">
    <property type="entry name" value="Mur_ligase"/>
    <property type="match status" value="1"/>
</dbReference>
<dbReference type="GO" id="GO:0005737">
    <property type="term" value="C:cytoplasm"/>
    <property type="evidence" value="ECO:0007669"/>
    <property type="project" value="UniProtKB-SubCell"/>
</dbReference>
<dbReference type="GO" id="GO:0051301">
    <property type="term" value="P:cell division"/>
    <property type="evidence" value="ECO:0007669"/>
    <property type="project" value="UniProtKB-KW"/>
</dbReference>
<feature type="binding site" evidence="8">
    <location>
        <begin position="404"/>
        <end position="407"/>
    </location>
    <ligand>
        <name>meso-2,6-diaminopimelate</name>
        <dbReference type="ChEBI" id="CHEBI:57791"/>
    </ligand>
</feature>
<reference evidence="13 14" key="1">
    <citation type="submission" date="2016-11" db="EMBL/GenBank/DDBJ databases">
        <authorList>
            <person name="Jaros S."/>
            <person name="Januszkiewicz K."/>
            <person name="Wedrychowicz H."/>
        </authorList>
    </citation>
    <scope>NUCLEOTIDE SEQUENCE [LARGE SCALE GENOMIC DNA]</scope>
    <source>
        <strain evidence="13 14">DSM 3089</strain>
    </source>
</reference>
<feature type="binding site" evidence="8">
    <location>
        <position position="456"/>
    </location>
    <ligand>
        <name>meso-2,6-diaminopimelate</name>
        <dbReference type="ChEBI" id="CHEBI:57791"/>
    </ligand>
</feature>
<keyword evidence="8" id="KW-0547">Nucleotide-binding</keyword>
<keyword evidence="6 8" id="KW-0131">Cell cycle</keyword>
<dbReference type="GO" id="GO:0009252">
    <property type="term" value="P:peptidoglycan biosynthetic process"/>
    <property type="evidence" value="ECO:0007669"/>
    <property type="project" value="UniProtKB-UniRule"/>
</dbReference>
<dbReference type="Gene3D" id="3.40.1390.10">
    <property type="entry name" value="MurE/MurF, N-terminal domain"/>
    <property type="match status" value="1"/>
</dbReference>
<dbReference type="GO" id="GO:0005524">
    <property type="term" value="F:ATP binding"/>
    <property type="evidence" value="ECO:0007669"/>
    <property type="project" value="UniProtKB-UniRule"/>
</dbReference>
<feature type="binding site" evidence="8">
    <location>
        <position position="460"/>
    </location>
    <ligand>
        <name>meso-2,6-diaminopimelate</name>
        <dbReference type="ChEBI" id="CHEBI:57791"/>
    </ligand>
</feature>
<comment type="pathway">
    <text evidence="1 8 9">Cell wall biogenesis; peptidoglycan biosynthesis.</text>
</comment>
<dbReference type="InterPro" id="IPR035911">
    <property type="entry name" value="MurE/MurF_N"/>
</dbReference>
<evidence type="ECO:0000256" key="6">
    <source>
        <dbReference type="ARBA" id="ARBA00023306"/>
    </source>
</evidence>
<dbReference type="UniPathway" id="UPA00219"/>
<dbReference type="InterPro" id="IPR000713">
    <property type="entry name" value="Mur_ligase_N"/>
</dbReference>
<comment type="PTM">
    <text evidence="8">Carboxylation is probably crucial for Mg(2+) binding and, consequently, for the gamma-phosphate positioning of ATP.</text>
</comment>
<gene>
    <name evidence="8" type="primary">murE</name>
    <name evidence="13" type="ORF">SAMN02745196_00705</name>
</gene>
<feature type="binding site" evidence="8">
    <location>
        <begin position="111"/>
        <end position="117"/>
    </location>
    <ligand>
        <name>ATP</name>
        <dbReference type="ChEBI" id="CHEBI:30616"/>
    </ligand>
</feature>
<dbReference type="NCBIfam" id="NF001126">
    <property type="entry name" value="PRK00139.1-4"/>
    <property type="match status" value="1"/>
</dbReference>
<dbReference type="PANTHER" id="PTHR23135:SF4">
    <property type="entry name" value="UDP-N-ACETYLMURAMOYL-L-ALANYL-D-GLUTAMATE--2,6-DIAMINOPIMELATE LIGASE MURE HOMOLOG, CHLOROPLASTIC"/>
    <property type="match status" value="1"/>
</dbReference>
<dbReference type="GO" id="GO:0008765">
    <property type="term" value="F:UDP-N-acetylmuramoylalanyl-D-glutamate-2,6-diaminopimelate ligase activity"/>
    <property type="evidence" value="ECO:0007669"/>
    <property type="project" value="UniProtKB-UniRule"/>
</dbReference>
<dbReference type="HAMAP" id="MF_00208">
    <property type="entry name" value="MurE"/>
    <property type="match status" value="1"/>
</dbReference>
<dbReference type="InterPro" id="IPR005761">
    <property type="entry name" value="UDP-N-AcMur-Glu-dNH2Pim_ligase"/>
</dbReference>
<name>A0A1M5TT31_9CLOT</name>
<evidence type="ECO:0000259" key="10">
    <source>
        <dbReference type="Pfam" id="PF01225"/>
    </source>
</evidence>
<organism evidence="13 14">
    <name type="scientific">Clostridium collagenovorans DSM 3089</name>
    <dbReference type="NCBI Taxonomy" id="1121306"/>
    <lineage>
        <taxon>Bacteria</taxon>
        <taxon>Bacillati</taxon>
        <taxon>Bacillota</taxon>
        <taxon>Clostridia</taxon>
        <taxon>Eubacteriales</taxon>
        <taxon>Clostridiaceae</taxon>
        <taxon>Clostridium</taxon>
    </lineage>
</organism>
<feature type="domain" description="Mur ligase N-terminal catalytic" evidence="10">
    <location>
        <begin position="23"/>
        <end position="97"/>
    </location>
</feature>
<keyword evidence="14" id="KW-1185">Reference proteome</keyword>
<evidence type="ECO:0000256" key="2">
    <source>
        <dbReference type="ARBA" id="ARBA00005898"/>
    </source>
</evidence>
<proteinExistence type="inferred from homology"/>
<dbReference type="Pfam" id="PF08245">
    <property type="entry name" value="Mur_ligase_M"/>
    <property type="match status" value="1"/>
</dbReference>
<feature type="binding site" evidence="8">
    <location>
        <position position="380"/>
    </location>
    <ligand>
        <name>meso-2,6-diaminopimelate</name>
        <dbReference type="ChEBI" id="CHEBI:57791"/>
    </ligand>
</feature>
<evidence type="ECO:0000256" key="5">
    <source>
        <dbReference type="ARBA" id="ARBA00022984"/>
    </source>
</evidence>
<evidence type="ECO:0000256" key="4">
    <source>
        <dbReference type="ARBA" id="ARBA00022960"/>
    </source>
</evidence>
<feature type="modified residue" description="N6-carboxylysine" evidence="8">
    <location>
        <position position="223"/>
    </location>
</feature>
<dbReference type="Gene3D" id="3.40.1190.10">
    <property type="entry name" value="Mur-like, catalytic domain"/>
    <property type="match status" value="1"/>
</dbReference>
<keyword evidence="4 8" id="KW-0133">Cell shape</keyword>
<comment type="function">
    <text evidence="8">Catalyzes the addition of meso-diaminopimelic acid to the nucleotide precursor UDP-N-acetylmuramoyl-L-alanyl-D-glutamate (UMAG) in the biosynthesis of bacterial cell-wall peptidoglycan.</text>
</comment>
<sequence>MVLSDILKNLEYSLVQGSLETNIKDIQYNSKLVTEDSIFICISGVKSDGHNYINSAIENGAKVIIVEKDIEENFKDVTVIKVKDSKVALPIISNNFYENPSSKFNLIGITGTNGKTSVSNFISEVLTNLNHKVGVIGTIGNRLGNEDIEVGLTKLTTPQSNDLQHMFKIMKDNNADDVIMECSSMGIEMHRVDSCDFDVAIFTNLTQDHLDDHKTMENYKNAKLKLFFMCKKAVLNIDDEFGREIASKMENPYFTYAIDREADCRATDIKITSKGVNFKITIDNIKKDVYLKIPGKFSIYNALATISTCYILGYDLDKIIEGISKIEGVKGRFQLVSNRKGCTTIVDYAHTPDALENVIKAAKEFAEGKVITVFGCGGNRDKTKRPIMAEIVSHYSDFCVLTSDNPRNEDPEEILKDVEAGIHKEKNNYVKIVDRKKAIFYAMDMADEKDIIIVAGKGHENYQIIMGETHHFDDVEVIQEY</sequence>
<evidence type="ECO:0000256" key="1">
    <source>
        <dbReference type="ARBA" id="ARBA00004752"/>
    </source>
</evidence>
<dbReference type="OrthoDB" id="9800958at2"/>
<feature type="binding site" evidence="8">
    <location>
        <position position="30"/>
    </location>
    <ligand>
        <name>UDP-N-acetyl-alpha-D-muramoyl-L-alanyl-D-glutamate</name>
        <dbReference type="ChEBI" id="CHEBI:83900"/>
    </ligand>
</feature>
<dbReference type="RefSeq" id="WP_072830089.1">
    <property type="nucleotide sequence ID" value="NZ_FQXP01000003.1"/>
</dbReference>
<evidence type="ECO:0000256" key="7">
    <source>
        <dbReference type="ARBA" id="ARBA00023316"/>
    </source>
</evidence>
<dbReference type="AlphaFoldDB" id="A0A1M5TT31"/>
<accession>A0A1M5TT31</accession>
<dbReference type="STRING" id="1121306.SAMN02745196_00705"/>
<feature type="short sequence motif" description="Meso-diaminopimelate recognition motif" evidence="8">
    <location>
        <begin position="404"/>
        <end position="407"/>
    </location>
</feature>
<dbReference type="InterPro" id="IPR013221">
    <property type="entry name" value="Mur_ligase_cen"/>
</dbReference>
<evidence type="ECO:0000256" key="9">
    <source>
        <dbReference type="RuleBase" id="RU004135"/>
    </source>
</evidence>
<dbReference type="InterPro" id="IPR036565">
    <property type="entry name" value="Mur-like_cat_sf"/>
</dbReference>
<dbReference type="InterPro" id="IPR004101">
    <property type="entry name" value="Mur_ligase_C"/>
</dbReference>
<feature type="binding site" evidence="8">
    <location>
        <position position="191"/>
    </location>
    <ligand>
        <name>UDP-N-acetyl-alpha-D-muramoyl-L-alanyl-D-glutamate</name>
        <dbReference type="ChEBI" id="CHEBI:83900"/>
    </ligand>
</feature>
<feature type="binding site" evidence="8">
    <location>
        <position position="183"/>
    </location>
    <ligand>
        <name>UDP-N-acetyl-alpha-D-muramoyl-L-alanyl-D-glutamate</name>
        <dbReference type="ChEBI" id="CHEBI:83900"/>
    </ligand>
</feature>
<evidence type="ECO:0000313" key="13">
    <source>
        <dbReference type="EMBL" id="SHH53869.1"/>
    </source>
</evidence>
<dbReference type="GO" id="GO:0000287">
    <property type="term" value="F:magnesium ion binding"/>
    <property type="evidence" value="ECO:0007669"/>
    <property type="project" value="UniProtKB-UniRule"/>
</dbReference>